<keyword evidence="3 6" id="KW-0812">Transmembrane</keyword>
<evidence type="ECO:0000256" key="2">
    <source>
        <dbReference type="ARBA" id="ARBA00022475"/>
    </source>
</evidence>
<dbReference type="CDD" id="cd13128">
    <property type="entry name" value="MATE_Wzx_like"/>
    <property type="match status" value="1"/>
</dbReference>
<comment type="subcellular location">
    <subcellularLocation>
        <location evidence="1">Cell membrane</location>
        <topology evidence="1">Multi-pass membrane protein</topology>
    </subcellularLocation>
</comment>
<dbReference type="InterPro" id="IPR050833">
    <property type="entry name" value="Poly_Biosynth_Transport"/>
</dbReference>
<dbReference type="GeneID" id="93708784"/>
<proteinExistence type="predicted"/>
<feature type="transmembrane region" description="Helical" evidence="6">
    <location>
        <begin position="142"/>
        <end position="164"/>
    </location>
</feature>
<feature type="transmembrane region" description="Helical" evidence="6">
    <location>
        <begin position="112"/>
        <end position="130"/>
    </location>
</feature>
<name>A0A1I5V9H7_9BACI</name>
<evidence type="ECO:0000313" key="7">
    <source>
        <dbReference type="EMBL" id="SFQ03596.1"/>
    </source>
</evidence>
<dbReference type="Pfam" id="PF01943">
    <property type="entry name" value="Polysacc_synt"/>
    <property type="match status" value="1"/>
</dbReference>
<dbReference type="PANTHER" id="PTHR30250">
    <property type="entry name" value="PST FAMILY PREDICTED COLANIC ACID TRANSPORTER"/>
    <property type="match status" value="1"/>
</dbReference>
<feature type="transmembrane region" description="Helical" evidence="6">
    <location>
        <begin position="442"/>
        <end position="464"/>
    </location>
</feature>
<keyword evidence="5 6" id="KW-0472">Membrane</keyword>
<feature type="transmembrane region" description="Helical" evidence="6">
    <location>
        <begin position="325"/>
        <end position="344"/>
    </location>
</feature>
<feature type="transmembrane region" description="Helical" evidence="6">
    <location>
        <begin position="212"/>
        <end position="228"/>
    </location>
</feature>
<evidence type="ECO:0000256" key="5">
    <source>
        <dbReference type="ARBA" id="ARBA00023136"/>
    </source>
</evidence>
<feature type="transmembrane region" description="Helical" evidence="6">
    <location>
        <begin position="12"/>
        <end position="32"/>
    </location>
</feature>
<evidence type="ECO:0000313" key="8">
    <source>
        <dbReference type="Proteomes" id="UP000182762"/>
    </source>
</evidence>
<feature type="transmembrane region" description="Helical" evidence="6">
    <location>
        <begin position="418"/>
        <end position="436"/>
    </location>
</feature>
<dbReference type="RefSeq" id="WP_019391970.1">
    <property type="nucleotide sequence ID" value="NZ_FOXX01000001.1"/>
</dbReference>
<feature type="transmembrane region" description="Helical" evidence="6">
    <location>
        <begin position="170"/>
        <end position="191"/>
    </location>
</feature>
<comment type="caution">
    <text evidence="7">The sequence shown here is derived from an EMBL/GenBank/DDBJ whole genome shotgun (WGS) entry which is preliminary data.</text>
</comment>
<dbReference type="PANTHER" id="PTHR30250:SF11">
    <property type="entry name" value="O-ANTIGEN TRANSPORTER-RELATED"/>
    <property type="match status" value="1"/>
</dbReference>
<dbReference type="Proteomes" id="UP000182762">
    <property type="component" value="Unassembled WGS sequence"/>
</dbReference>
<gene>
    <name evidence="7" type="ORF">SAMN02745910_00003</name>
</gene>
<evidence type="ECO:0000256" key="1">
    <source>
        <dbReference type="ARBA" id="ARBA00004651"/>
    </source>
</evidence>
<keyword evidence="8" id="KW-1185">Reference proteome</keyword>
<organism evidence="7 8">
    <name type="scientific">Priestia endophytica DSM 13796</name>
    <dbReference type="NCBI Taxonomy" id="1121089"/>
    <lineage>
        <taxon>Bacteria</taxon>
        <taxon>Bacillati</taxon>
        <taxon>Bacillota</taxon>
        <taxon>Bacilli</taxon>
        <taxon>Bacillales</taxon>
        <taxon>Bacillaceae</taxon>
        <taxon>Priestia</taxon>
    </lineage>
</organism>
<feature type="transmembrane region" description="Helical" evidence="6">
    <location>
        <begin position="364"/>
        <end position="397"/>
    </location>
</feature>
<accession>A0A1I5V9H7</accession>
<feature type="transmembrane region" description="Helical" evidence="6">
    <location>
        <begin position="82"/>
        <end position="106"/>
    </location>
</feature>
<dbReference type="InterPro" id="IPR002797">
    <property type="entry name" value="Polysacc_synth"/>
</dbReference>
<evidence type="ECO:0000256" key="4">
    <source>
        <dbReference type="ARBA" id="ARBA00022989"/>
    </source>
</evidence>
<keyword evidence="4 6" id="KW-1133">Transmembrane helix</keyword>
<evidence type="ECO:0000256" key="6">
    <source>
        <dbReference type="SAM" id="Phobius"/>
    </source>
</evidence>
<evidence type="ECO:0000256" key="3">
    <source>
        <dbReference type="ARBA" id="ARBA00022692"/>
    </source>
</evidence>
<reference evidence="7 8" key="1">
    <citation type="submission" date="2016-10" db="EMBL/GenBank/DDBJ databases">
        <authorList>
            <person name="Varghese N."/>
            <person name="Submissions S."/>
        </authorList>
    </citation>
    <scope>NUCLEOTIDE SEQUENCE [LARGE SCALE GENOMIC DNA]</scope>
    <source>
        <strain evidence="7 8">DSM 13796</strain>
    </source>
</reference>
<feature type="transmembrane region" description="Helical" evidence="6">
    <location>
        <begin position="291"/>
        <end position="313"/>
    </location>
</feature>
<dbReference type="EMBL" id="FOXX01000001">
    <property type="protein sequence ID" value="SFQ03596.1"/>
    <property type="molecule type" value="Genomic_DNA"/>
</dbReference>
<protein>
    <submittedName>
        <fullName evidence="7">Membrane protein involved in the export of O-antigen and teichoic acid</fullName>
    </submittedName>
</protein>
<sequence length="485" mass="54780">MQQKSMIRNAIYNVLYTGINLLFPLITMPYVSRVLGASNLGQVDFTKSIVNWFLLLASFGVTTYGVREIARNREDRDKRSQVFIELMTINGFLSLAMTVVYILLVLNLPSTSVNSTLLLIFALNIILNMFNIDWFYQGLEEYSFITIRNAIIKLLSLLSIFLLIREQDHYILYGLIIVLGTTLNSVLNFIHSRKFVTFKLREFAPFRHLKKLSIFFTISIVISIYINLDRTLLGFIVGPTAVAFMTRGKTIIDAATLFSTSISNVAMPRASHYIKTDIAKFNNLLSIVPNFILWITIPITFGVFILSYDIMYILGGEEFIQATNLLKVLSMTIILSPLSTYMNYQVLVPTGNEGYALRTSIFASITSLILNLLLIPSIGVIGAGISLVLAEIVVFVTRYITIRRTLGYNRLNFINRSTISYLIVSIFMGIIILSIRTFINDLYVSFIVVSIVGAIVYFLTLILIKEQVTTLVISKVANKIPFVKI</sequence>
<keyword evidence="2" id="KW-1003">Cell membrane</keyword>
<feature type="transmembrane region" description="Helical" evidence="6">
    <location>
        <begin position="52"/>
        <end position="70"/>
    </location>
</feature>